<comment type="caution">
    <text evidence="3">The sequence shown here is derived from an EMBL/GenBank/DDBJ whole genome shotgun (WGS) entry which is preliminary data.</text>
</comment>
<dbReference type="Pfam" id="PF03171">
    <property type="entry name" value="2OG-FeII_Oxy"/>
    <property type="match status" value="1"/>
</dbReference>
<feature type="domain" description="Fe2OG dioxygenase" evidence="2">
    <location>
        <begin position="179"/>
        <end position="284"/>
    </location>
</feature>
<organism evidence="3 4">
    <name type="scientific">Marasmiellus scandens</name>
    <dbReference type="NCBI Taxonomy" id="2682957"/>
    <lineage>
        <taxon>Eukaryota</taxon>
        <taxon>Fungi</taxon>
        <taxon>Dikarya</taxon>
        <taxon>Basidiomycota</taxon>
        <taxon>Agaricomycotina</taxon>
        <taxon>Agaricomycetes</taxon>
        <taxon>Agaricomycetidae</taxon>
        <taxon>Agaricales</taxon>
        <taxon>Marasmiineae</taxon>
        <taxon>Omphalotaceae</taxon>
        <taxon>Marasmiellus</taxon>
    </lineage>
</organism>
<name>A0ABR1J6Q2_9AGAR</name>
<dbReference type="PROSITE" id="PS51471">
    <property type="entry name" value="FE2OG_OXY"/>
    <property type="match status" value="1"/>
</dbReference>
<dbReference type="Gene3D" id="2.60.120.330">
    <property type="entry name" value="B-lactam Antibiotic, Isopenicillin N Synthase, Chain"/>
    <property type="match status" value="1"/>
</dbReference>
<dbReference type="InterPro" id="IPR027443">
    <property type="entry name" value="IPNS-like_sf"/>
</dbReference>
<sequence>MNGRNFHSIPILDYSLSHCSGNRREFILELQNALVNVGFLYLSNAPIEKKVVEDVVSYIPRLFDLSVEQKDKIRMSNSPHFLGYSRLGSELTKGEVDYREQFDFGTPHVCQWKPGDPEYRRVWGPSQYPDEDAIPGFRNIFETYLRQISKFATEFICLMAEAIGLPPDGLSKFYDSDEKMQGLSKIVQYPVSTDSSTSQGVGPHYDSGFLTILLQASSHPGLQVQNLLNEWIDVPPIPGTFVINFGRALEFVTNGLVRATSHRVVSPPPGSTTPRYSVPYFHNISQSVWVNSSESRLDLPPEILRLKDVRGNLTRTDSINFSDYETEISGDVYLNGRVKSHPDVALRHYPERFKKYFPGGIPVQGMAY</sequence>
<gene>
    <name evidence="3" type="ORF">VKT23_012398</name>
</gene>
<evidence type="ECO:0000259" key="2">
    <source>
        <dbReference type="PROSITE" id="PS51471"/>
    </source>
</evidence>
<dbReference type="InterPro" id="IPR026992">
    <property type="entry name" value="DIOX_N"/>
</dbReference>
<keyword evidence="1" id="KW-0560">Oxidoreductase</keyword>
<dbReference type="InterPro" id="IPR005123">
    <property type="entry name" value="Oxoglu/Fe-dep_dioxygenase_dom"/>
</dbReference>
<reference evidence="3 4" key="1">
    <citation type="submission" date="2024-01" db="EMBL/GenBank/DDBJ databases">
        <title>A draft genome for the cacao thread blight pathogen Marasmiellus scandens.</title>
        <authorList>
            <person name="Baruah I.K."/>
            <person name="Leung J."/>
            <person name="Bukari Y."/>
            <person name="Amoako-Attah I."/>
            <person name="Meinhardt L.W."/>
            <person name="Bailey B.A."/>
            <person name="Cohen S.P."/>
        </authorList>
    </citation>
    <scope>NUCLEOTIDE SEQUENCE [LARGE SCALE GENOMIC DNA]</scope>
    <source>
        <strain evidence="3 4">GH-19</strain>
    </source>
</reference>
<evidence type="ECO:0000256" key="1">
    <source>
        <dbReference type="RuleBase" id="RU003682"/>
    </source>
</evidence>
<dbReference type="PANTHER" id="PTHR47990">
    <property type="entry name" value="2-OXOGLUTARATE (2OG) AND FE(II)-DEPENDENT OXYGENASE SUPERFAMILY PROTEIN-RELATED"/>
    <property type="match status" value="1"/>
</dbReference>
<dbReference type="InterPro" id="IPR044861">
    <property type="entry name" value="IPNS-like_FE2OG_OXY"/>
</dbReference>
<comment type="similarity">
    <text evidence="1">Belongs to the iron/ascorbate-dependent oxidoreductase family.</text>
</comment>
<keyword evidence="1" id="KW-0408">Iron</keyword>
<evidence type="ECO:0000313" key="4">
    <source>
        <dbReference type="Proteomes" id="UP001498398"/>
    </source>
</evidence>
<keyword evidence="1" id="KW-0479">Metal-binding</keyword>
<protein>
    <recommendedName>
        <fullName evidence="2">Fe2OG dioxygenase domain-containing protein</fullName>
    </recommendedName>
</protein>
<accession>A0ABR1J6Q2</accession>
<keyword evidence="4" id="KW-1185">Reference proteome</keyword>
<dbReference type="SUPFAM" id="SSF51197">
    <property type="entry name" value="Clavaminate synthase-like"/>
    <property type="match status" value="1"/>
</dbReference>
<proteinExistence type="inferred from homology"/>
<dbReference type="Pfam" id="PF14226">
    <property type="entry name" value="DIOX_N"/>
    <property type="match status" value="1"/>
</dbReference>
<evidence type="ECO:0000313" key="3">
    <source>
        <dbReference type="EMBL" id="KAK7451719.1"/>
    </source>
</evidence>
<dbReference type="InterPro" id="IPR050231">
    <property type="entry name" value="Iron_ascorbate_oxido_reductase"/>
</dbReference>
<dbReference type="EMBL" id="JBANRG010000030">
    <property type="protein sequence ID" value="KAK7451719.1"/>
    <property type="molecule type" value="Genomic_DNA"/>
</dbReference>
<dbReference type="Proteomes" id="UP001498398">
    <property type="component" value="Unassembled WGS sequence"/>
</dbReference>